<dbReference type="InterPro" id="IPR017972">
    <property type="entry name" value="Cyt_P450_CS"/>
</dbReference>
<evidence type="ECO:0000256" key="8">
    <source>
        <dbReference type="RuleBase" id="RU000461"/>
    </source>
</evidence>
<dbReference type="PRINTS" id="PR00385">
    <property type="entry name" value="P450"/>
</dbReference>
<dbReference type="Gene3D" id="1.10.630.10">
    <property type="entry name" value="Cytochrome P450"/>
    <property type="match status" value="1"/>
</dbReference>
<dbReference type="InterPro" id="IPR036396">
    <property type="entry name" value="Cyt_P450_sf"/>
</dbReference>
<protein>
    <submittedName>
        <fullName evidence="9">OLC1v1015798C1</fullName>
    </submittedName>
</protein>
<dbReference type="PANTHER" id="PTHR47955:SF15">
    <property type="entry name" value="CYTOCHROME P450 71A2-LIKE"/>
    <property type="match status" value="1"/>
</dbReference>
<evidence type="ECO:0000256" key="7">
    <source>
        <dbReference type="PIRSR" id="PIRSR602401-1"/>
    </source>
</evidence>
<dbReference type="Pfam" id="PF00067">
    <property type="entry name" value="p450"/>
    <property type="match status" value="1"/>
</dbReference>
<dbReference type="GO" id="GO:0020037">
    <property type="term" value="F:heme binding"/>
    <property type="evidence" value="ECO:0007669"/>
    <property type="project" value="InterPro"/>
</dbReference>
<dbReference type="PROSITE" id="PS00086">
    <property type="entry name" value="CYTOCHROME_P450"/>
    <property type="match status" value="1"/>
</dbReference>
<dbReference type="GO" id="GO:0004497">
    <property type="term" value="F:monooxygenase activity"/>
    <property type="evidence" value="ECO:0007669"/>
    <property type="project" value="UniProtKB-KW"/>
</dbReference>
<keyword evidence="8" id="KW-0503">Monooxygenase</keyword>
<evidence type="ECO:0000256" key="1">
    <source>
        <dbReference type="ARBA" id="ARBA00001971"/>
    </source>
</evidence>
<evidence type="ECO:0000256" key="3">
    <source>
        <dbReference type="ARBA" id="ARBA00022617"/>
    </source>
</evidence>
<keyword evidence="5 8" id="KW-0560">Oxidoreductase</keyword>
<proteinExistence type="inferred from homology"/>
<dbReference type="InterPro" id="IPR002401">
    <property type="entry name" value="Cyt_P450_E_grp-I"/>
</dbReference>
<evidence type="ECO:0000313" key="10">
    <source>
        <dbReference type="Proteomes" id="UP001161247"/>
    </source>
</evidence>
<keyword evidence="6 7" id="KW-0408">Iron</keyword>
<reference evidence="9" key="1">
    <citation type="submission" date="2023-03" db="EMBL/GenBank/DDBJ databases">
        <authorList>
            <person name="Julca I."/>
        </authorList>
    </citation>
    <scope>NUCLEOTIDE SEQUENCE</scope>
</reference>
<evidence type="ECO:0000313" key="9">
    <source>
        <dbReference type="EMBL" id="CAI9114969.1"/>
    </source>
</evidence>
<dbReference type="InterPro" id="IPR001128">
    <property type="entry name" value="Cyt_P450"/>
</dbReference>
<name>A0AAV1E435_OLDCO</name>
<evidence type="ECO:0000256" key="2">
    <source>
        <dbReference type="ARBA" id="ARBA00010617"/>
    </source>
</evidence>
<dbReference type="GO" id="GO:0016705">
    <property type="term" value="F:oxidoreductase activity, acting on paired donors, with incorporation or reduction of molecular oxygen"/>
    <property type="evidence" value="ECO:0007669"/>
    <property type="project" value="InterPro"/>
</dbReference>
<comment type="cofactor">
    <cofactor evidence="1 7">
        <name>heme</name>
        <dbReference type="ChEBI" id="CHEBI:30413"/>
    </cofactor>
</comment>
<dbReference type="EMBL" id="OX459125">
    <property type="protein sequence ID" value="CAI9114969.1"/>
    <property type="molecule type" value="Genomic_DNA"/>
</dbReference>
<keyword evidence="4 7" id="KW-0479">Metal-binding</keyword>
<accession>A0AAV1E435</accession>
<dbReference type="PANTHER" id="PTHR47955">
    <property type="entry name" value="CYTOCHROME P450 FAMILY 71 PROTEIN"/>
    <property type="match status" value="1"/>
</dbReference>
<organism evidence="9 10">
    <name type="scientific">Oldenlandia corymbosa var. corymbosa</name>
    <dbReference type="NCBI Taxonomy" id="529605"/>
    <lineage>
        <taxon>Eukaryota</taxon>
        <taxon>Viridiplantae</taxon>
        <taxon>Streptophyta</taxon>
        <taxon>Embryophyta</taxon>
        <taxon>Tracheophyta</taxon>
        <taxon>Spermatophyta</taxon>
        <taxon>Magnoliopsida</taxon>
        <taxon>eudicotyledons</taxon>
        <taxon>Gunneridae</taxon>
        <taxon>Pentapetalae</taxon>
        <taxon>asterids</taxon>
        <taxon>lamiids</taxon>
        <taxon>Gentianales</taxon>
        <taxon>Rubiaceae</taxon>
        <taxon>Rubioideae</taxon>
        <taxon>Spermacoceae</taxon>
        <taxon>Hedyotis-Oldenlandia complex</taxon>
        <taxon>Oldenlandia</taxon>
    </lineage>
</organism>
<gene>
    <name evidence="9" type="ORF">OLC1_LOCUS21581</name>
</gene>
<sequence>MLDRIREYCLSGSPFDVGEIFANLNNDIISRVAMGKKYSGEESGRNFKKIFHEFLELMAAFNVGDYIPWLGWINHINGLEAKVNRVASELDSYVDNIAEEGINRRRKFVRLSDGEKEDKTREQDFLDVLLEIQEQRASGFALHRDSLKAILLDMFIGGTDTVTSLLEWVISELMKNKNVMTKLTNEVRRFANGKQNCITEDDIEKLPYLTAVIKETLRMHPPAPMLVPRESRNTIKIMGYEIFAGTQVIINAFAIGRDPSVWDNANEFQPERFLNNSIDSKGQHFQLIPFGSGRRSCPGYGFAWTTVKVTLANYQRLTSILHWRVEQERRI</sequence>
<keyword evidence="10" id="KW-1185">Reference proteome</keyword>
<dbReference type="Proteomes" id="UP001161247">
    <property type="component" value="Chromosome 8"/>
</dbReference>
<dbReference type="SUPFAM" id="SSF48264">
    <property type="entry name" value="Cytochrome P450"/>
    <property type="match status" value="1"/>
</dbReference>
<evidence type="ECO:0000256" key="5">
    <source>
        <dbReference type="ARBA" id="ARBA00023002"/>
    </source>
</evidence>
<dbReference type="PRINTS" id="PR00463">
    <property type="entry name" value="EP450I"/>
</dbReference>
<dbReference type="GO" id="GO:0005506">
    <property type="term" value="F:iron ion binding"/>
    <property type="evidence" value="ECO:0007669"/>
    <property type="project" value="InterPro"/>
</dbReference>
<evidence type="ECO:0000256" key="4">
    <source>
        <dbReference type="ARBA" id="ARBA00022723"/>
    </source>
</evidence>
<comment type="similarity">
    <text evidence="2 8">Belongs to the cytochrome P450 family.</text>
</comment>
<keyword evidence="3 7" id="KW-0349">Heme</keyword>
<evidence type="ECO:0000256" key="6">
    <source>
        <dbReference type="ARBA" id="ARBA00023004"/>
    </source>
</evidence>
<feature type="binding site" description="axial binding residue" evidence="7">
    <location>
        <position position="297"/>
    </location>
    <ligand>
        <name>heme</name>
        <dbReference type="ChEBI" id="CHEBI:30413"/>
    </ligand>
    <ligandPart>
        <name>Fe</name>
        <dbReference type="ChEBI" id="CHEBI:18248"/>
    </ligandPart>
</feature>
<dbReference type="AlphaFoldDB" id="A0AAV1E435"/>